<keyword evidence="2" id="KW-1185">Reference proteome</keyword>
<evidence type="ECO:0000313" key="1">
    <source>
        <dbReference type="EMBL" id="RMZ97745.1"/>
    </source>
</evidence>
<comment type="caution">
    <text evidence="1">The sequence shown here is derived from an EMBL/GenBank/DDBJ whole genome shotgun (WGS) entry which is preliminary data.</text>
</comment>
<protein>
    <submittedName>
        <fullName evidence="1">Uncharacterized protein</fullName>
    </submittedName>
</protein>
<reference evidence="1 2" key="1">
    <citation type="journal article" date="2018" name="Sci. Rep.">
        <title>Genomic signatures of local adaptation to the degree of environmental predictability in rotifers.</title>
        <authorList>
            <person name="Franch-Gras L."/>
            <person name="Hahn C."/>
            <person name="Garcia-Roger E.M."/>
            <person name="Carmona M.J."/>
            <person name="Serra M."/>
            <person name="Gomez A."/>
        </authorList>
    </citation>
    <scope>NUCLEOTIDE SEQUENCE [LARGE SCALE GENOMIC DNA]</scope>
    <source>
        <strain evidence="1">HYR1</strain>
    </source>
</reference>
<sequence>MELMHEQSKIIPRFWIDDVYFTGLLLHGIPGINWFDFKNELKWSYYDFWDLGNTLKIYELYAKFLKFFKINAIDFYLSDFFVVLHSQLDNKEINYNLIPIDLLSSNENETLLYIWFRFKLEEDFKVKSFDFKDQERSHVKKLDFEIQGGTLRAIQNNLNRYDDWLCVWRGGMWDDECSSFQS</sequence>
<proteinExistence type="predicted"/>
<accession>A0A3M7PF63</accession>
<organism evidence="1 2">
    <name type="scientific">Brachionus plicatilis</name>
    <name type="common">Marine rotifer</name>
    <name type="synonym">Brachionus muelleri</name>
    <dbReference type="NCBI Taxonomy" id="10195"/>
    <lineage>
        <taxon>Eukaryota</taxon>
        <taxon>Metazoa</taxon>
        <taxon>Spiralia</taxon>
        <taxon>Gnathifera</taxon>
        <taxon>Rotifera</taxon>
        <taxon>Eurotatoria</taxon>
        <taxon>Monogononta</taxon>
        <taxon>Pseudotrocha</taxon>
        <taxon>Ploima</taxon>
        <taxon>Brachionidae</taxon>
        <taxon>Brachionus</taxon>
    </lineage>
</organism>
<name>A0A3M7PF63_BRAPC</name>
<dbReference type="AlphaFoldDB" id="A0A3M7PF63"/>
<evidence type="ECO:0000313" key="2">
    <source>
        <dbReference type="Proteomes" id="UP000276133"/>
    </source>
</evidence>
<gene>
    <name evidence="1" type="ORF">BpHYR1_023694</name>
</gene>
<dbReference type="EMBL" id="REGN01011220">
    <property type="protein sequence ID" value="RMZ97745.1"/>
    <property type="molecule type" value="Genomic_DNA"/>
</dbReference>
<dbReference type="Proteomes" id="UP000276133">
    <property type="component" value="Unassembled WGS sequence"/>
</dbReference>